<protein>
    <recommendedName>
        <fullName evidence="2">Retrotransposon gag domain-containing protein</fullName>
    </recommendedName>
</protein>
<feature type="region of interest" description="Disordered" evidence="1">
    <location>
        <begin position="288"/>
        <end position="311"/>
    </location>
</feature>
<dbReference type="GO" id="GO:0006508">
    <property type="term" value="P:proteolysis"/>
    <property type="evidence" value="ECO:0007669"/>
    <property type="project" value="InterPro"/>
</dbReference>
<proteinExistence type="predicted"/>
<dbReference type="Pfam" id="PF13975">
    <property type="entry name" value="gag-asp_proteas"/>
    <property type="match status" value="1"/>
</dbReference>
<sequence>MKQMLIQIGLLQRAVSNTPVVAHDVGARLRIPEPKVYSGARDAKEVENFLFDMEQYFLAANVEDEARKVSTATMYLTGDAKLWWRTKYSEIQANQVRLDTWALLREAIRMQFFPENVEYNARRALRKLEHTGSMQDYVKAFSALMLDIRDMSEKDKLFTFIEGLKPWARVELQRQRVTDLGSAMAAAEHLIDFASETRRDRQTMPNPVQNKAGRAKSFRSNSNRGGGDRKPHAQSSSQGSSSRNKPQENRQGAPQRSTGCFLCDGPHRYRDCPKKQLLNALATFTDKASPAKPVEPQASASGVNDPEEDENNLGAISQWCNTLSHQVAAKKTVPSRVGKTAPALTGSQPEDEAKPRNPQKNGLMFVDVKIHGKPIRAMIDTGATHNYLASAEVERLGLVLEKGVGRVKAINSAAQPIAGVAKSVLIKVGAYEGKTNLSVVVMDDFKLIPGLDFLRDTRTAMLPHVDSLMMMGTKPCVIPTLAGRTRERNLSIMQFEKGCKRSEHPICAPFVLMR</sequence>
<dbReference type="InterPro" id="IPR005162">
    <property type="entry name" value="Retrotrans_gag_dom"/>
</dbReference>
<feature type="region of interest" description="Disordered" evidence="1">
    <location>
        <begin position="330"/>
        <end position="360"/>
    </location>
</feature>
<dbReference type="CDD" id="cd00303">
    <property type="entry name" value="retropepsin_like"/>
    <property type="match status" value="1"/>
</dbReference>
<feature type="region of interest" description="Disordered" evidence="1">
    <location>
        <begin position="194"/>
        <end position="259"/>
    </location>
</feature>
<dbReference type="AlphaFoldDB" id="A0AAW2WYM4"/>
<dbReference type="EMBL" id="JACGWN010000007">
    <property type="protein sequence ID" value="KAL0445457.1"/>
    <property type="molecule type" value="Genomic_DNA"/>
</dbReference>
<reference evidence="3" key="2">
    <citation type="journal article" date="2024" name="Plant">
        <title>Genomic evolution and insights into agronomic trait innovations of Sesamum species.</title>
        <authorList>
            <person name="Miao H."/>
            <person name="Wang L."/>
            <person name="Qu L."/>
            <person name="Liu H."/>
            <person name="Sun Y."/>
            <person name="Le M."/>
            <person name="Wang Q."/>
            <person name="Wei S."/>
            <person name="Zheng Y."/>
            <person name="Lin W."/>
            <person name="Duan Y."/>
            <person name="Cao H."/>
            <person name="Xiong S."/>
            <person name="Wang X."/>
            <person name="Wei L."/>
            <person name="Li C."/>
            <person name="Ma Q."/>
            <person name="Ju M."/>
            <person name="Zhao R."/>
            <person name="Li G."/>
            <person name="Mu C."/>
            <person name="Tian Q."/>
            <person name="Mei H."/>
            <person name="Zhang T."/>
            <person name="Gao T."/>
            <person name="Zhang H."/>
        </authorList>
    </citation>
    <scope>NUCLEOTIDE SEQUENCE</scope>
    <source>
        <strain evidence="3">KEN1</strain>
    </source>
</reference>
<feature type="compositionally biased region" description="Polar residues" evidence="1">
    <location>
        <begin position="249"/>
        <end position="258"/>
    </location>
</feature>
<dbReference type="SUPFAM" id="SSF50630">
    <property type="entry name" value="Acid proteases"/>
    <property type="match status" value="1"/>
</dbReference>
<dbReference type="GO" id="GO:0004190">
    <property type="term" value="F:aspartic-type endopeptidase activity"/>
    <property type="evidence" value="ECO:0007669"/>
    <property type="project" value="InterPro"/>
</dbReference>
<dbReference type="InterPro" id="IPR032567">
    <property type="entry name" value="RTL1-rel"/>
</dbReference>
<dbReference type="Pfam" id="PF03732">
    <property type="entry name" value="Retrotrans_gag"/>
    <property type="match status" value="1"/>
</dbReference>
<reference evidence="3" key="1">
    <citation type="submission" date="2020-06" db="EMBL/GenBank/DDBJ databases">
        <authorList>
            <person name="Li T."/>
            <person name="Hu X."/>
            <person name="Zhang T."/>
            <person name="Song X."/>
            <person name="Zhang H."/>
            <person name="Dai N."/>
            <person name="Sheng W."/>
            <person name="Hou X."/>
            <person name="Wei L."/>
        </authorList>
    </citation>
    <scope>NUCLEOTIDE SEQUENCE</scope>
    <source>
        <strain evidence="3">KEN1</strain>
        <tissue evidence="3">Leaf</tissue>
    </source>
</reference>
<gene>
    <name evidence="3" type="ORF">Slati_2268400</name>
</gene>
<name>A0AAW2WYM4_9LAMI</name>
<dbReference type="PANTHER" id="PTHR15503">
    <property type="entry name" value="LDOC1 RELATED"/>
    <property type="match status" value="1"/>
</dbReference>
<organism evidence="3">
    <name type="scientific">Sesamum latifolium</name>
    <dbReference type="NCBI Taxonomy" id="2727402"/>
    <lineage>
        <taxon>Eukaryota</taxon>
        <taxon>Viridiplantae</taxon>
        <taxon>Streptophyta</taxon>
        <taxon>Embryophyta</taxon>
        <taxon>Tracheophyta</taxon>
        <taxon>Spermatophyta</taxon>
        <taxon>Magnoliopsida</taxon>
        <taxon>eudicotyledons</taxon>
        <taxon>Gunneridae</taxon>
        <taxon>Pentapetalae</taxon>
        <taxon>asterids</taxon>
        <taxon>lamiids</taxon>
        <taxon>Lamiales</taxon>
        <taxon>Pedaliaceae</taxon>
        <taxon>Sesamum</taxon>
    </lineage>
</organism>
<dbReference type="PANTHER" id="PTHR15503:SF45">
    <property type="entry name" value="RNA-DIRECTED DNA POLYMERASE HOMOLOG"/>
    <property type="match status" value="1"/>
</dbReference>
<dbReference type="InterPro" id="IPR021109">
    <property type="entry name" value="Peptidase_aspartic_dom_sf"/>
</dbReference>
<evidence type="ECO:0000256" key="1">
    <source>
        <dbReference type="SAM" id="MobiDB-lite"/>
    </source>
</evidence>
<evidence type="ECO:0000259" key="2">
    <source>
        <dbReference type="Pfam" id="PF03732"/>
    </source>
</evidence>
<dbReference type="InterPro" id="IPR001969">
    <property type="entry name" value="Aspartic_peptidase_AS"/>
</dbReference>
<dbReference type="Gene3D" id="2.40.70.10">
    <property type="entry name" value="Acid Proteases"/>
    <property type="match status" value="1"/>
</dbReference>
<comment type="caution">
    <text evidence="3">The sequence shown here is derived from an EMBL/GenBank/DDBJ whole genome shotgun (WGS) entry which is preliminary data.</text>
</comment>
<feature type="domain" description="Retrotransposon gag" evidence="2">
    <location>
        <begin position="72"/>
        <end position="166"/>
    </location>
</feature>
<evidence type="ECO:0000313" key="3">
    <source>
        <dbReference type="EMBL" id="KAL0445457.1"/>
    </source>
</evidence>
<dbReference type="PROSITE" id="PS00141">
    <property type="entry name" value="ASP_PROTEASE"/>
    <property type="match status" value="1"/>
</dbReference>
<accession>A0AAW2WYM4</accession>